<protein>
    <submittedName>
        <fullName evidence="2">Uncharacterized protein</fullName>
    </submittedName>
</protein>
<dbReference type="EMBL" id="SRPY01000460">
    <property type="protein sequence ID" value="KAG5923203.1"/>
    <property type="molecule type" value="Genomic_DNA"/>
</dbReference>
<comment type="caution">
    <text evidence="2">The sequence shown here is derived from an EMBL/GenBank/DDBJ whole genome shotgun (WGS) entry which is preliminary data.</text>
</comment>
<dbReference type="Proteomes" id="UP000811619">
    <property type="component" value="Unassembled WGS sequence"/>
</dbReference>
<feature type="region of interest" description="Disordered" evidence="1">
    <location>
        <begin position="188"/>
        <end position="218"/>
    </location>
</feature>
<keyword evidence="3" id="KW-1185">Reference proteome</keyword>
<gene>
    <name evidence="2" type="ORF">E4U42_005019</name>
</gene>
<feature type="compositionally biased region" description="Low complexity" evidence="1">
    <location>
        <begin position="44"/>
        <end position="55"/>
    </location>
</feature>
<dbReference type="OrthoDB" id="4960792at2759"/>
<feature type="region of interest" description="Disordered" evidence="1">
    <location>
        <begin position="12"/>
        <end position="58"/>
    </location>
</feature>
<evidence type="ECO:0000313" key="2">
    <source>
        <dbReference type="EMBL" id="KAG5923203.1"/>
    </source>
</evidence>
<evidence type="ECO:0000313" key="3">
    <source>
        <dbReference type="Proteomes" id="UP000811619"/>
    </source>
</evidence>
<dbReference type="AlphaFoldDB" id="A0A8K0NFT8"/>
<sequence>MSVFAPGDLQNLVQTGLASPPDSEDGTVRVHKRRLNRSSDSEESYIPLSPSSLSSGDSHADIPQVLDSFATIKYLGFTEEKASSLWSSWTRERQDYDRDLGIIPFIELIIGHVEPNHEDDAWTDDDEEWYRFMASHGINQELQAAIMDPRFKEVRLRASCFYWIKDTLETRYLGLEDIQQASYERVRALQRHRQRPEGSRSGQPPVADEPAPTVTSEAAAEAANAIPGFTTLFRGMSTARMDHLRSSGDSPVNALDFQKSHESGSDFVPRNNVGIFFSVDREIAVLYALYAKRRHKDHSACLVQIRVPNSAIESLSHEQLQRIYWDPTGNDKTWEKVVFNCRQRTTLPREFRSRFSQAILLIGTIARRPNHFYQRLDSYEQITPNEVMRNADGRPAVQYVWCHQEGSYFVEDFCLEGPQTFPVSRQELAQYRREGDDGQNEE</sequence>
<evidence type="ECO:0000256" key="1">
    <source>
        <dbReference type="SAM" id="MobiDB-lite"/>
    </source>
</evidence>
<name>A0A8K0NFT8_9HYPO</name>
<organism evidence="2 3">
    <name type="scientific">Claviceps africana</name>
    <dbReference type="NCBI Taxonomy" id="83212"/>
    <lineage>
        <taxon>Eukaryota</taxon>
        <taxon>Fungi</taxon>
        <taxon>Dikarya</taxon>
        <taxon>Ascomycota</taxon>
        <taxon>Pezizomycotina</taxon>
        <taxon>Sordariomycetes</taxon>
        <taxon>Hypocreomycetidae</taxon>
        <taxon>Hypocreales</taxon>
        <taxon>Clavicipitaceae</taxon>
        <taxon>Claviceps</taxon>
    </lineage>
</organism>
<proteinExistence type="predicted"/>
<accession>A0A8K0NFT8</accession>
<reference evidence="2" key="1">
    <citation type="journal article" date="2020" name="bioRxiv">
        <title>Whole genome comparisons of ergot fungi reveals the divergence and evolution of species within the genus Claviceps are the result of varying mechanisms driving genome evolution and host range expansion.</title>
        <authorList>
            <person name="Wyka S.A."/>
            <person name="Mondo S.J."/>
            <person name="Liu M."/>
            <person name="Dettman J."/>
            <person name="Nalam V."/>
            <person name="Broders K.D."/>
        </authorList>
    </citation>
    <scope>NUCLEOTIDE SEQUENCE</scope>
    <source>
        <strain evidence="2">CCC 489</strain>
    </source>
</reference>